<dbReference type="SUPFAM" id="SSF51294">
    <property type="entry name" value="Hedgehog/intein (Hint) domain"/>
    <property type="match status" value="1"/>
</dbReference>
<keyword evidence="2" id="KW-0378">Hydrolase</keyword>
<accession>A0ABS1E4P8</accession>
<evidence type="ECO:0000256" key="2">
    <source>
        <dbReference type="ARBA" id="ARBA00022801"/>
    </source>
</evidence>
<dbReference type="PROSITE" id="PS50818">
    <property type="entry name" value="INTEIN_C_TER"/>
    <property type="match status" value="1"/>
</dbReference>
<dbReference type="InterPro" id="IPR030934">
    <property type="entry name" value="Intein_C"/>
</dbReference>
<evidence type="ECO:0000256" key="5">
    <source>
        <dbReference type="ARBA" id="ARBA00034923"/>
    </source>
</evidence>
<dbReference type="EMBL" id="NRSH01000022">
    <property type="protein sequence ID" value="MBK1726067.1"/>
    <property type="molecule type" value="Genomic_DNA"/>
</dbReference>
<dbReference type="PANTHER" id="PTHR11070">
    <property type="entry name" value="UVRD / RECB / PCRA DNA HELICASE FAMILY MEMBER"/>
    <property type="match status" value="1"/>
</dbReference>
<dbReference type="InterPro" id="IPR027417">
    <property type="entry name" value="P-loop_NTPase"/>
</dbReference>
<dbReference type="Proteomes" id="UP000738126">
    <property type="component" value="Unassembled WGS sequence"/>
</dbReference>
<dbReference type="InterPro" id="IPR003586">
    <property type="entry name" value="Hint_dom_C"/>
</dbReference>
<dbReference type="Gene3D" id="3.40.50.300">
    <property type="entry name" value="P-loop containing nucleotide triphosphate hydrolases"/>
    <property type="match status" value="1"/>
</dbReference>
<dbReference type="Gene3D" id="1.10.486.10">
    <property type="entry name" value="PCRA, domain 4"/>
    <property type="match status" value="1"/>
</dbReference>
<protein>
    <recommendedName>
        <fullName evidence="5">DNA 3'-5' helicase II</fullName>
    </recommendedName>
</protein>
<dbReference type="SUPFAM" id="SSF52540">
    <property type="entry name" value="P-loop containing nucleoside triphosphate hydrolases"/>
    <property type="match status" value="2"/>
</dbReference>
<keyword evidence="8" id="KW-1185">Reference proteome</keyword>
<sequence>MRRASELRPGMVVVNDHGEAEAVTAVEQLPADGGEVYDLDIAGTHNFIAGGIVTHNSIYGWRGARVENLEHFRREMGDVQLVRLERNYRSTSTILEAANALIEHNDGRLGKRLWTEGAPGEPIAVYAGFNEVDEARWVAGRIRALLDEGHGYGDFAVLYRSNAQSRALEEALLAERLPYRVYGGLRFFERAEVKDALAYLRLIANRHDDASFERVVNTPARGVGAKTAEAVRGAAREAGVSLWRAARQIIAAGALAGRARNALQGFLDTVDALEAELAGEALHRQVEGAIARAGLRRHHERDEARLENLDELVTAARTFAQGAEQEAPAGGTLTAFLPHAALEAGEGQAAEGERSVQLMTLHAAKGLEFPVVFLAGLEEGLFPHHKSVAEEGRLEEERRLCYVGMTRARQRLLLSYAEKRRLHGVEQTGRPSRFLGELPAELLEEVRPAVRVGPRAAPEPAPQRGDAPPEGLALGMRVRHARFGEGVILACEGRGSGARLQVRFDEAGTKWLVAGYAALEPL</sequence>
<keyword evidence="1" id="KW-0547">Nucleotide-binding</keyword>
<evidence type="ECO:0000256" key="3">
    <source>
        <dbReference type="ARBA" id="ARBA00022806"/>
    </source>
</evidence>
<dbReference type="PANTHER" id="PTHR11070:SF2">
    <property type="entry name" value="ATP-DEPENDENT DNA HELICASE SRS2"/>
    <property type="match status" value="1"/>
</dbReference>
<organism evidence="7 8">
    <name type="scientific">Halorhodospira neutriphila</name>
    <dbReference type="NCBI Taxonomy" id="168379"/>
    <lineage>
        <taxon>Bacteria</taxon>
        <taxon>Pseudomonadati</taxon>
        <taxon>Pseudomonadota</taxon>
        <taxon>Gammaproteobacteria</taxon>
        <taxon>Chromatiales</taxon>
        <taxon>Ectothiorhodospiraceae</taxon>
        <taxon>Halorhodospira</taxon>
    </lineage>
</organism>
<dbReference type="PROSITE" id="PS51217">
    <property type="entry name" value="UVRD_HELICASE_CTER"/>
    <property type="match status" value="1"/>
</dbReference>
<evidence type="ECO:0000259" key="6">
    <source>
        <dbReference type="PROSITE" id="PS51217"/>
    </source>
</evidence>
<dbReference type="Pfam" id="PF13361">
    <property type="entry name" value="UvrD_C"/>
    <property type="match status" value="2"/>
</dbReference>
<dbReference type="CDD" id="cd18807">
    <property type="entry name" value="SF1_C_UvrD"/>
    <property type="match status" value="1"/>
</dbReference>
<gene>
    <name evidence="7" type="ORF">CKO13_03325</name>
</gene>
<keyword evidence="4" id="KW-0067">ATP-binding</keyword>
<evidence type="ECO:0000256" key="1">
    <source>
        <dbReference type="ARBA" id="ARBA00022741"/>
    </source>
</evidence>
<dbReference type="InterPro" id="IPR036844">
    <property type="entry name" value="Hint_dom_sf"/>
</dbReference>
<dbReference type="NCBIfam" id="TIGR01443">
    <property type="entry name" value="intein_Cterm"/>
    <property type="match status" value="1"/>
</dbReference>
<dbReference type="SMART" id="SM00305">
    <property type="entry name" value="HintC"/>
    <property type="match status" value="1"/>
</dbReference>
<reference evidence="7 8" key="1">
    <citation type="journal article" date="2020" name="Microorganisms">
        <title>Osmotic Adaptation and Compatible Solute Biosynthesis of Phototrophic Bacteria as Revealed from Genome Analyses.</title>
        <authorList>
            <person name="Imhoff J.F."/>
            <person name="Rahn T."/>
            <person name="Kunzel S."/>
            <person name="Keller A."/>
            <person name="Neulinger S.C."/>
        </authorList>
    </citation>
    <scope>NUCLEOTIDE SEQUENCE [LARGE SCALE GENOMIC DNA]</scope>
    <source>
        <strain evidence="7 8">DSM 15116</strain>
    </source>
</reference>
<proteinExistence type="predicted"/>
<dbReference type="Gene3D" id="2.170.16.10">
    <property type="entry name" value="Hedgehog/Intein (Hint) domain"/>
    <property type="match status" value="1"/>
</dbReference>
<keyword evidence="3" id="KW-0347">Helicase</keyword>
<dbReference type="InterPro" id="IPR000212">
    <property type="entry name" value="DNA_helicase_UvrD/REP"/>
</dbReference>
<dbReference type="Pfam" id="PF21196">
    <property type="entry name" value="PcrA_UvrD_tudor"/>
    <property type="match status" value="1"/>
</dbReference>
<dbReference type="InterPro" id="IPR014017">
    <property type="entry name" value="DNA_helicase_UvrD-like_C"/>
</dbReference>
<evidence type="ECO:0000313" key="7">
    <source>
        <dbReference type="EMBL" id="MBK1726067.1"/>
    </source>
</evidence>
<dbReference type="CDD" id="cd00081">
    <property type="entry name" value="Hint"/>
    <property type="match status" value="1"/>
</dbReference>
<name>A0ABS1E4P8_9GAMM</name>
<feature type="domain" description="UvrD-like helicase C-terminal" evidence="6">
    <location>
        <begin position="92"/>
        <end position="366"/>
    </location>
</feature>
<evidence type="ECO:0000313" key="8">
    <source>
        <dbReference type="Proteomes" id="UP000738126"/>
    </source>
</evidence>
<evidence type="ECO:0000256" key="4">
    <source>
        <dbReference type="ARBA" id="ARBA00022840"/>
    </source>
</evidence>
<comment type="caution">
    <text evidence="7">The sequence shown here is derived from an EMBL/GenBank/DDBJ whole genome shotgun (WGS) entry which is preliminary data.</text>
</comment>